<feature type="compositionally biased region" description="Basic and acidic residues" evidence="1">
    <location>
        <begin position="148"/>
        <end position="183"/>
    </location>
</feature>
<evidence type="ECO:0000256" key="1">
    <source>
        <dbReference type="SAM" id="MobiDB-lite"/>
    </source>
</evidence>
<feature type="region of interest" description="Disordered" evidence="1">
    <location>
        <begin position="21"/>
        <end position="44"/>
    </location>
</feature>
<feature type="compositionally biased region" description="Basic and acidic residues" evidence="1">
    <location>
        <begin position="272"/>
        <end position="290"/>
    </location>
</feature>
<dbReference type="Pfam" id="PF24414">
    <property type="entry name" value="DUF7547"/>
    <property type="match status" value="1"/>
</dbReference>
<feature type="compositionally biased region" description="Acidic residues" evidence="1">
    <location>
        <begin position="291"/>
        <end position="300"/>
    </location>
</feature>
<feature type="compositionally biased region" description="Low complexity" evidence="1">
    <location>
        <begin position="27"/>
        <end position="37"/>
    </location>
</feature>
<dbReference type="Proteomes" id="UP000199161">
    <property type="component" value="Unassembled WGS sequence"/>
</dbReference>
<feature type="region of interest" description="Disordered" evidence="1">
    <location>
        <begin position="148"/>
        <end position="300"/>
    </location>
</feature>
<dbReference type="InterPro" id="IPR055969">
    <property type="entry name" value="DUF7547"/>
</dbReference>
<feature type="compositionally biased region" description="Basic and acidic residues" evidence="1">
    <location>
        <begin position="224"/>
        <end position="246"/>
    </location>
</feature>
<keyword evidence="3" id="KW-1185">Reference proteome</keyword>
<proteinExistence type="predicted"/>
<name>A0A1I1F8Q4_NATHA</name>
<feature type="compositionally biased region" description="Acidic residues" evidence="1">
    <location>
        <begin position="247"/>
        <end position="266"/>
    </location>
</feature>
<feature type="region of interest" description="Disordered" evidence="1">
    <location>
        <begin position="123"/>
        <end position="142"/>
    </location>
</feature>
<feature type="compositionally biased region" description="Acidic residues" evidence="1">
    <location>
        <begin position="193"/>
        <end position="223"/>
    </location>
</feature>
<evidence type="ECO:0000313" key="3">
    <source>
        <dbReference type="Proteomes" id="UP000199161"/>
    </source>
</evidence>
<organism evidence="2 3">
    <name type="scientific">Natronobacterium haloterrestre</name>
    <name type="common">Halobiforma haloterrestris</name>
    <dbReference type="NCBI Taxonomy" id="148448"/>
    <lineage>
        <taxon>Archaea</taxon>
        <taxon>Methanobacteriati</taxon>
        <taxon>Methanobacteriota</taxon>
        <taxon>Stenosarchaea group</taxon>
        <taxon>Halobacteria</taxon>
        <taxon>Halobacteriales</taxon>
        <taxon>Natrialbaceae</taxon>
        <taxon>Natronobacterium</taxon>
    </lineage>
</organism>
<gene>
    <name evidence="2" type="ORF">SAMN05444422_103217</name>
</gene>
<protein>
    <submittedName>
        <fullName evidence="2">Uncharacterized protein</fullName>
    </submittedName>
</protein>
<dbReference type="AlphaFoldDB" id="A0A1I1F8Q4"/>
<accession>A0A1I1F8Q4</accession>
<dbReference type="EMBL" id="FOKW01000003">
    <property type="protein sequence ID" value="SFB95336.1"/>
    <property type="molecule type" value="Genomic_DNA"/>
</dbReference>
<sequence>MADNDELAEAIRELTRTVDELRRELESSSSRRGSPRPSLRPPTPRELLAFTDEVALPAALAVLKASVRALESFQRGLELVRTEREVRDRADEASTVAGDRAASLRETTLTQLDTVLGQLQRAASEGALPADEEASDLLSEARALRDEVDERLRQATTDRESATDGDASRRPDGWERRSSERSEAISIDIQDGQPEDGDGESDTGVEADSSPEPDPTIDVDAELETLKDQYGPEEKTEADAGEHATPEDESATDVGENEGNDVDPDSEVGSRSGERSEKRSEEHPEDRSEGTGDDENENEE</sequence>
<dbReference type="RefSeq" id="WP_089786784.1">
    <property type="nucleotide sequence ID" value="NZ_FOKW01000003.1"/>
</dbReference>
<reference evidence="3" key="1">
    <citation type="submission" date="2016-10" db="EMBL/GenBank/DDBJ databases">
        <authorList>
            <person name="Varghese N."/>
            <person name="Submissions S."/>
        </authorList>
    </citation>
    <scope>NUCLEOTIDE SEQUENCE [LARGE SCALE GENOMIC DNA]</scope>
    <source>
        <strain evidence="3">DSM 13078</strain>
    </source>
</reference>
<dbReference type="OrthoDB" id="157587at2157"/>
<evidence type="ECO:0000313" key="2">
    <source>
        <dbReference type="EMBL" id="SFB95336.1"/>
    </source>
</evidence>